<feature type="domain" description="Ig-like" evidence="12">
    <location>
        <begin position="171"/>
        <end position="277"/>
    </location>
</feature>
<organism evidence="13 14">
    <name type="scientific">Bos mutus</name>
    <name type="common">wild yak</name>
    <dbReference type="NCBI Taxonomy" id="72004"/>
    <lineage>
        <taxon>Eukaryota</taxon>
        <taxon>Metazoa</taxon>
        <taxon>Chordata</taxon>
        <taxon>Craniata</taxon>
        <taxon>Vertebrata</taxon>
        <taxon>Euteleostomi</taxon>
        <taxon>Mammalia</taxon>
        <taxon>Eutheria</taxon>
        <taxon>Laurasiatheria</taxon>
        <taxon>Artiodactyla</taxon>
        <taxon>Ruminantia</taxon>
        <taxon>Pecora</taxon>
        <taxon>Bovidae</taxon>
        <taxon>Bovinae</taxon>
        <taxon>Bos</taxon>
    </lineage>
</organism>
<dbReference type="InterPro" id="IPR013783">
    <property type="entry name" value="Ig-like_fold"/>
</dbReference>
<evidence type="ECO:0000256" key="1">
    <source>
        <dbReference type="ARBA" id="ARBA00004236"/>
    </source>
</evidence>
<gene>
    <name evidence="13" type="ORF">E5288_WYG018571</name>
</gene>
<evidence type="ECO:0000313" key="13">
    <source>
        <dbReference type="EMBL" id="MXQ99220.1"/>
    </source>
</evidence>
<dbReference type="GO" id="GO:0002250">
    <property type="term" value="P:adaptive immune response"/>
    <property type="evidence" value="ECO:0007669"/>
    <property type="project" value="UniProtKB-KW"/>
</dbReference>
<accession>A0A6B0SB75</accession>
<keyword evidence="3 11" id="KW-0732">Signal</keyword>
<feature type="signal peptide" evidence="11">
    <location>
        <begin position="1"/>
        <end position="21"/>
    </location>
</feature>
<protein>
    <recommendedName>
        <fullName evidence="12">Ig-like domain-containing protein</fullName>
    </recommendedName>
</protein>
<dbReference type="PROSITE" id="PS50835">
    <property type="entry name" value="IG_LIKE"/>
    <property type="match status" value="2"/>
</dbReference>
<keyword evidence="5" id="KW-1064">Adaptive immunity</keyword>
<evidence type="ECO:0000256" key="7">
    <source>
        <dbReference type="ARBA" id="ARBA00023157"/>
    </source>
</evidence>
<feature type="chain" id="PRO_5025660943" description="Ig-like domain-containing protein" evidence="11">
    <location>
        <begin position="22"/>
        <end position="277"/>
    </location>
</feature>
<dbReference type="FunFam" id="2.60.40.10:FF:000878">
    <property type="entry name" value="T cell receptor alpha variable 38-1"/>
    <property type="match status" value="1"/>
</dbReference>
<dbReference type="AlphaFoldDB" id="A0A6B0SB75"/>
<evidence type="ECO:0000256" key="11">
    <source>
        <dbReference type="SAM" id="SignalP"/>
    </source>
</evidence>
<dbReference type="InterPro" id="IPR036179">
    <property type="entry name" value="Ig-like_dom_sf"/>
</dbReference>
<sequence>MPLSSLLWVFLAFTFSGCGVTQKVIQDQPDIYSQLGQSVTLNCRYETTWSFYYMFWYKLLPNGEMMYLIALASSGQNARNGRYFVTFQKIRKSISLTISDLQLEDSAEYFCALWELTVLESNLDSSPPVMRLLSVGNHPESSSLPLHCSTMTLVFTLMLEALLLLNKSRGEKVEQYPSFQSVQEGDNCVINCTYTDSASIYFFWYKQEPGKGLQLLIHTLSNVDKKEGQGLIVLLNKKNKHLSLNITATNPGDSATYFCATRAQWSPGTCSLYPNLS</sequence>
<dbReference type="GO" id="GO:0042101">
    <property type="term" value="C:T cell receptor complex"/>
    <property type="evidence" value="ECO:0007669"/>
    <property type="project" value="UniProtKB-KW"/>
</dbReference>
<dbReference type="SMART" id="SM00406">
    <property type="entry name" value="IGv"/>
    <property type="match status" value="2"/>
</dbReference>
<evidence type="ECO:0000256" key="9">
    <source>
        <dbReference type="ARBA" id="ARBA00023319"/>
    </source>
</evidence>
<keyword evidence="7" id="KW-1015">Disulfide bond</keyword>
<evidence type="ECO:0000256" key="10">
    <source>
        <dbReference type="ARBA" id="ARBA00043266"/>
    </source>
</evidence>
<dbReference type="InterPro" id="IPR051006">
    <property type="entry name" value="TCR_variable_domain"/>
</dbReference>
<dbReference type="EMBL" id="VBQZ03000383">
    <property type="protein sequence ID" value="MXQ99220.1"/>
    <property type="molecule type" value="Genomic_DNA"/>
</dbReference>
<name>A0A6B0SB75_9CETA</name>
<proteinExistence type="predicted"/>
<dbReference type="Pfam" id="PF07686">
    <property type="entry name" value="V-set"/>
    <property type="match status" value="2"/>
</dbReference>
<dbReference type="GO" id="GO:0042605">
    <property type="term" value="F:peptide antigen binding"/>
    <property type="evidence" value="ECO:0007669"/>
    <property type="project" value="TreeGrafter"/>
</dbReference>
<evidence type="ECO:0000256" key="6">
    <source>
        <dbReference type="ARBA" id="ARBA00023136"/>
    </source>
</evidence>
<comment type="caution">
    <text evidence="13">The sequence shown here is derived from an EMBL/GenBank/DDBJ whole genome shotgun (WGS) entry which is preliminary data.</text>
</comment>
<keyword evidence="4" id="KW-0391">Immunity</keyword>
<evidence type="ECO:0000256" key="3">
    <source>
        <dbReference type="ARBA" id="ARBA00022729"/>
    </source>
</evidence>
<keyword evidence="9" id="KW-0393">Immunoglobulin domain</keyword>
<dbReference type="InterPro" id="IPR013106">
    <property type="entry name" value="Ig_V-set"/>
</dbReference>
<dbReference type="SUPFAM" id="SSF48726">
    <property type="entry name" value="Immunoglobulin"/>
    <property type="match status" value="2"/>
</dbReference>
<evidence type="ECO:0000256" key="5">
    <source>
        <dbReference type="ARBA" id="ARBA00023130"/>
    </source>
</evidence>
<dbReference type="Proteomes" id="UP000322234">
    <property type="component" value="Unassembled WGS sequence"/>
</dbReference>
<dbReference type="PANTHER" id="PTHR19343:SF14">
    <property type="entry name" value="IG-LIKE DOMAIN-CONTAINING PROTEIN-RELATED"/>
    <property type="match status" value="1"/>
</dbReference>
<evidence type="ECO:0000256" key="4">
    <source>
        <dbReference type="ARBA" id="ARBA00022859"/>
    </source>
</evidence>
<keyword evidence="6" id="KW-0472">Membrane</keyword>
<keyword evidence="8" id="KW-0675">Receptor</keyword>
<dbReference type="Gene3D" id="2.60.40.10">
    <property type="entry name" value="Immunoglobulins"/>
    <property type="match status" value="2"/>
</dbReference>
<keyword evidence="14" id="KW-1185">Reference proteome</keyword>
<dbReference type="PANTHER" id="PTHR19343">
    <property type="entry name" value="T CELL RECEPTOR ALPHA VARIABLE 1-2"/>
    <property type="match status" value="1"/>
</dbReference>
<evidence type="ECO:0000259" key="12">
    <source>
        <dbReference type="PROSITE" id="PS50835"/>
    </source>
</evidence>
<evidence type="ECO:0000256" key="8">
    <source>
        <dbReference type="ARBA" id="ARBA00023170"/>
    </source>
</evidence>
<dbReference type="SMART" id="SM00409">
    <property type="entry name" value="IG"/>
    <property type="match status" value="2"/>
</dbReference>
<reference evidence="13" key="1">
    <citation type="submission" date="2019-10" db="EMBL/GenBank/DDBJ databases">
        <title>The sequence and de novo assembly of the wild yak genome.</title>
        <authorList>
            <person name="Liu Y."/>
        </authorList>
    </citation>
    <scope>NUCLEOTIDE SEQUENCE [LARGE SCALE GENOMIC DNA]</scope>
    <source>
        <strain evidence="13">WY2019</strain>
    </source>
</reference>
<dbReference type="InterPro" id="IPR007110">
    <property type="entry name" value="Ig-like_dom"/>
</dbReference>
<evidence type="ECO:0000256" key="2">
    <source>
        <dbReference type="ARBA" id="ARBA00022475"/>
    </source>
</evidence>
<evidence type="ECO:0000313" key="14">
    <source>
        <dbReference type="Proteomes" id="UP000322234"/>
    </source>
</evidence>
<keyword evidence="10" id="KW-1279">T cell receptor</keyword>
<dbReference type="InterPro" id="IPR003599">
    <property type="entry name" value="Ig_sub"/>
</dbReference>
<feature type="domain" description="Ig-like" evidence="12">
    <location>
        <begin position="22"/>
        <end position="111"/>
    </location>
</feature>
<comment type="subcellular location">
    <subcellularLocation>
        <location evidence="1">Cell membrane</location>
    </subcellularLocation>
</comment>
<keyword evidence="2" id="KW-1003">Cell membrane</keyword>